<dbReference type="PROSITE" id="PS50893">
    <property type="entry name" value="ABC_TRANSPORTER_2"/>
    <property type="match status" value="1"/>
</dbReference>
<sequence length="310" mass="35656">MKNEKILEVKNLKQYFKVDRNTIIKAVDNISFDIYKGEIFGLIGESGSGKSTTGRSIINMYKQTSGEVYYREKLISDPKVYKIERKLINKNMQIIFQDSTSSLNSRMTVKEIIEEPLIIQKLYKKKEERLEKVHKLMDLVGLDKSYKDKYPYECSGGQRQRIGIARALSLDPDFIIADEPIASLDISMQAQIINLFKKLQKDKDLTCLFISHDLAMVRYVCNRVAVMYHGKIVELAETKELYENPIHPYTKALFSSILVPNPSCEGKPPCVKYNAAIDNFVKEEDQLFEVSKGHFVYGRDSYITQNFSNG</sequence>
<proteinExistence type="inferred from homology"/>
<evidence type="ECO:0000256" key="1">
    <source>
        <dbReference type="ARBA" id="ARBA00005417"/>
    </source>
</evidence>
<keyword evidence="6" id="KW-0378">Hydrolase</keyword>
<dbReference type="SMART" id="SM00382">
    <property type="entry name" value="AAA"/>
    <property type="match status" value="1"/>
</dbReference>
<accession>A0A381J6K5</accession>
<dbReference type="InterPro" id="IPR017871">
    <property type="entry name" value="ABC_transporter-like_CS"/>
</dbReference>
<protein>
    <submittedName>
        <fullName evidence="6">Oligopeptide ABC transporter ATP-binding protein</fullName>
        <ecNumber evidence="6">3.6.3.-</ecNumber>
    </submittedName>
</protein>
<dbReference type="Proteomes" id="UP000254664">
    <property type="component" value="Unassembled WGS sequence"/>
</dbReference>
<dbReference type="Pfam" id="PF00005">
    <property type="entry name" value="ABC_tran"/>
    <property type="match status" value="1"/>
</dbReference>
<evidence type="ECO:0000256" key="3">
    <source>
        <dbReference type="ARBA" id="ARBA00022741"/>
    </source>
</evidence>
<dbReference type="InterPro" id="IPR027417">
    <property type="entry name" value="P-loop_NTPase"/>
</dbReference>
<reference evidence="6 7" key="1">
    <citation type="submission" date="2018-06" db="EMBL/GenBank/DDBJ databases">
        <authorList>
            <consortium name="Pathogen Informatics"/>
            <person name="Doyle S."/>
        </authorList>
    </citation>
    <scope>NUCLEOTIDE SEQUENCE [LARGE SCALE GENOMIC DNA]</scope>
    <source>
        <strain evidence="6 7">NCTC9836</strain>
    </source>
</reference>
<dbReference type="InterPro" id="IPR050319">
    <property type="entry name" value="ABC_transp_ATP-bind"/>
</dbReference>
<dbReference type="EC" id="3.6.3.-" evidence="6"/>
<dbReference type="InterPro" id="IPR013563">
    <property type="entry name" value="Oligopep_ABC_C"/>
</dbReference>
<dbReference type="InterPro" id="IPR003593">
    <property type="entry name" value="AAA+_ATPase"/>
</dbReference>
<dbReference type="CDD" id="cd03257">
    <property type="entry name" value="ABC_NikE_OppD_transporters"/>
    <property type="match status" value="1"/>
</dbReference>
<evidence type="ECO:0000256" key="2">
    <source>
        <dbReference type="ARBA" id="ARBA00022448"/>
    </source>
</evidence>
<dbReference type="InterPro" id="IPR003439">
    <property type="entry name" value="ABC_transporter-like_ATP-bd"/>
</dbReference>
<dbReference type="Pfam" id="PF08352">
    <property type="entry name" value="oligo_HPY"/>
    <property type="match status" value="1"/>
</dbReference>
<dbReference type="EMBL" id="UFWZ01000001">
    <property type="protein sequence ID" value="SUY46871.1"/>
    <property type="molecule type" value="Genomic_DNA"/>
</dbReference>
<dbReference type="PANTHER" id="PTHR43776:SF7">
    <property type="entry name" value="D,D-DIPEPTIDE TRANSPORT ATP-BINDING PROTEIN DDPF-RELATED"/>
    <property type="match status" value="1"/>
</dbReference>
<keyword evidence="4 6" id="KW-0067">ATP-binding</keyword>
<dbReference type="GO" id="GO:0016887">
    <property type="term" value="F:ATP hydrolysis activity"/>
    <property type="evidence" value="ECO:0007669"/>
    <property type="project" value="InterPro"/>
</dbReference>
<dbReference type="AlphaFoldDB" id="A0A381J6K5"/>
<dbReference type="GO" id="GO:0005524">
    <property type="term" value="F:ATP binding"/>
    <property type="evidence" value="ECO:0007669"/>
    <property type="project" value="UniProtKB-KW"/>
</dbReference>
<dbReference type="Gene3D" id="3.40.50.300">
    <property type="entry name" value="P-loop containing nucleotide triphosphate hydrolases"/>
    <property type="match status" value="1"/>
</dbReference>
<evidence type="ECO:0000313" key="6">
    <source>
        <dbReference type="EMBL" id="SUY46871.1"/>
    </source>
</evidence>
<organism evidence="6 7">
    <name type="scientific">Clostridium putrefaciens</name>
    <dbReference type="NCBI Taxonomy" id="99675"/>
    <lineage>
        <taxon>Bacteria</taxon>
        <taxon>Bacillati</taxon>
        <taxon>Bacillota</taxon>
        <taxon>Clostridia</taxon>
        <taxon>Eubacteriales</taxon>
        <taxon>Clostridiaceae</taxon>
        <taxon>Clostridium</taxon>
    </lineage>
</organism>
<dbReference type="PANTHER" id="PTHR43776">
    <property type="entry name" value="TRANSPORT ATP-BINDING PROTEIN"/>
    <property type="match status" value="1"/>
</dbReference>
<dbReference type="GO" id="GO:0015833">
    <property type="term" value="P:peptide transport"/>
    <property type="evidence" value="ECO:0007669"/>
    <property type="project" value="InterPro"/>
</dbReference>
<evidence type="ECO:0000313" key="7">
    <source>
        <dbReference type="Proteomes" id="UP000254664"/>
    </source>
</evidence>
<dbReference type="SUPFAM" id="SSF52540">
    <property type="entry name" value="P-loop containing nucleoside triphosphate hydrolases"/>
    <property type="match status" value="1"/>
</dbReference>
<keyword evidence="2" id="KW-0813">Transport</keyword>
<dbReference type="PROSITE" id="PS00211">
    <property type="entry name" value="ABC_TRANSPORTER_1"/>
    <property type="match status" value="1"/>
</dbReference>
<evidence type="ECO:0000256" key="4">
    <source>
        <dbReference type="ARBA" id="ARBA00022840"/>
    </source>
</evidence>
<dbReference type="GO" id="GO:0055085">
    <property type="term" value="P:transmembrane transport"/>
    <property type="evidence" value="ECO:0007669"/>
    <property type="project" value="UniProtKB-ARBA"/>
</dbReference>
<gene>
    <name evidence="6" type="primary">gsiA_3</name>
    <name evidence="6" type="ORF">NCTC9836_01182</name>
</gene>
<name>A0A381J6K5_9CLOT</name>
<dbReference type="OrthoDB" id="9806285at2"/>
<evidence type="ECO:0000259" key="5">
    <source>
        <dbReference type="PROSITE" id="PS50893"/>
    </source>
</evidence>
<dbReference type="RefSeq" id="WP_115640888.1">
    <property type="nucleotide sequence ID" value="NZ_UFWZ01000001.1"/>
</dbReference>
<comment type="similarity">
    <text evidence="1">Belongs to the ABC transporter superfamily.</text>
</comment>
<dbReference type="FunFam" id="3.40.50.300:FF:000016">
    <property type="entry name" value="Oligopeptide ABC transporter ATP-binding component"/>
    <property type="match status" value="1"/>
</dbReference>
<keyword evidence="7" id="KW-1185">Reference proteome</keyword>
<feature type="domain" description="ABC transporter" evidence="5">
    <location>
        <begin position="7"/>
        <end position="254"/>
    </location>
</feature>
<keyword evidence="3" id="KW-0547">Nucleotide-binding</keyword>